<dbReference type="SUPFAM" id="SSF55154">
    <property type="entry name" value="CYTH-like phosphatases"/>
    <property type="match status" value="1"/>
</dbReference>
<dbReference type="InterPro" id="IPR023577">
    <property type="entry name" value="CYTH_domain"/>
</dbReference>
<evidence type="ECO:0000313" key="4">
    <source>
        <dbReference type="EMBL" id="OGD25102.1"/>
    </source>
</evidence>
<evidence type="ECO:0000259" key="3">
    <source>
        <dbReference type="PROSITE" id="PS51707"/>
    </source>
</evidence>
<evidence type="ECO:0000256" key="2">
    <source>
        <dbReference type="SAM" id="MobiDB-lite"/>
    </source>
</evidence>
<dbReference type="Proteomes" id="UP000176431">
    <property type="component" value="Unassembled WGS sequence"/>
</dbReference>
<sequence length="183" mass="21393">MRTLKTKRKQGVGHKPHKEIERKFLIKKLPKNFRKFPKNSVWQGYIVIMPDMKSFVRLRREGGLYSQTIKRGSGKIRDEYEITLTPAQFKSLWLTTEGRRVRKTRYYIKSGKETIILDIFHGPLKGLIMVEVEFRTEKECDAFIPPKWFGKEVTEDRRYSNQSLATNGLPTSASENLTKRGAL</sequence>
<dbReference type="PIRSF" id="PIRSF016487">
    <property type="entry name" value="CYTH_UCP016487"/>
    <property type="match status" value="1"/>
</dbReference>
<organism evidence="4 5">
    <name type="scientific">Candidatus Azambacteria bacterium RIFCSPHIGHO2_01_FULL_40_24</name>
    <dbReference type="NCBI Taxonomy" id="1797301"/>
    <lineage>
        <taxon>Bacteria</taxon>
        <taxon>Candidatus Azamiibacteriota</taxon>
    </lineage>
</organism>
<feature type="compositionally biased region" description="Polar residues" evidence="2">
    <location>
        <begin position="161"/>
        <end position="176"/>
    </location>
</feature>
<proteinExistence type="predicted"/>
<dbReference type="SMART" id="SM01118">
    <property type="entry name" value="CYTH"/>
    <property type="match status" value="1"/>
</dbReference>
<evidence type="ECO:0000313" key="5">
    <source>
        <dbReference type="Proteomes" id="UP000176431"/>
    </source>
</evidence>
<dbReference type="AlphaFoldDB" id="A0A1F5B3B5"/>
<evidence type="ECO:0000256" key="1">
    <source>
        <dbReference type="PIRSR" id="PIRSR016487-1"/>
    </source>
</evidence>
<dbReference type="PANTHER" id="PTHR40114:SF1">
    <property type="entry name" value="SLR0698 PROTEIN"/>
    <property type="match status" value="1"/>
</dbReference>
<gene>
    <name evidence="4" type="ORF">A2819_00110</name>
</gene>
<dbReference type="InterPro" id="IPR033469">
    <property type="entry name" value="CYTH-like_dom_sf"/>
</dbReference>
<protein>
    <recommendedName>
        <fullName evidence="3">CYTH domain-containing protein</fullName>
    </recommendedName>
</protein>
<feature type="region of interest" description="Disordered" evidence="2">
    <location>
        <begin position="161"/>
        <end position="183"/>
    </location>
</feature>
<dbReference type="EMBL" id="MEYK01000023">
    <property type="protein sequence ID" value="OGD25102.1"/>
    <property type="molecule type" value="Genomic_DNA"/>
</dbReference>
<name>A0A1F5B3B5_9BACT</name>
<dbReference type="InterPro" id="IPR012042">
    <property type="entry name" value="NeuTTM/CthTTM-like"/>
</dbReference>
<reference evidence="4 5" key="1">
    <citation type="journal article" date="2016" name="Nat. Commun.">
        <title>Thousands of microbial genomes shed light on interconnected biogeochemical processes in an aquifer system.</title>
        <authorList>
            <person name="Anantharaman K."/>
            <person name="Brown C.T."/>
            <person name="Hug L.A."/>
            <person name="Sharon I."/>
            <person name="Castelle C.J."/>
            <person name="Probst A.J."/>
            <person name="Thomas B.C."/>
            <person name="Singh A."/>
            <person name="Wilkins M.J."/>
            <person name="Karaoz U."/>
            <person name="Brodie E.L."/>
            <person name="Williams K.H."/>
            <person name="Hubbard S.S."/>
            <person name="Banfield J.F."/>
        </authorList>
    </citation>
    <scope>NUCLEOTIDE SEQUENCE [LARGE SCALE GENOMIC DNA]</scope>
</reference>
<feature type="domain" description="CYTH" evidence="3">
    <location>
        <begin position="17"/>
        <end position="166"/>
    </location>
</feature>
<feature type="active site" description="Proton acceptor" evidence="1">
    <location>
        <position position="45"/>
    </location>
</feature>
<accession>A0A1F5B3B5</accession>
<dbReference type="CDD" id="cd07761">
    <property type="entry name" value="CYTH-like_CthTTM-like"/>
    <property type="match status" value="1"/>
</dbReference>
<dbReference type="PANTHER" id="PTHR40114">
    <property type="entry name" value="SLR0698 PROTEIN"/>
    <property type="match status" value="1"/>
</dbReference>
<comment type="caution">
    <text evidence="4">The sequence shown here is derived from an EMBL/GenBank/DDBJ whole genome shotgun (WGS) entry which is preliminary data.</text>
</comment>
<dbReference type="PROSITE" id="PS51707">
    <property type="entry name" value="CYTH"/>
    <property type="match status" value="1"/>
</dbReference>
<dbReference type="Gene3D" id="2.40.320.10">
    <property type="entry name" value="Hypothetical Protein Pfu-838710-001"/>
    <property type="match status" value="1"/>
</dbReference>